<dbReference type="InterPro" id="IPR023614">
    <property type="entry name" value="Porin_dom_sf"/>
</dbReference>
<reference evidence="2" key="1">
    <citation type="submission" date="2023-05" db="EMBL/GenBank/DDBJ databases">
        <title>Anaerotaeda fermentans gen. nov., sp. nov., a novel anaerobic planctomycete of the new family within the order Sedimentisphaerales isolated from Taman Peninsula, Russia.</title>
        <authorList>
            <person name="Khomyakova M.A."/>
            <person name="Merkel A.Y."/>
            <person name="Slobodkin A.I."/>
        </authorList>
    </citation>
    <scope>NUCLEOTIDE SEQUENCE</scope>
    <source>
        <strain evidence="2">M17dextr</strain>
    </source>
</reference>
<name>A0AAW6TZA9_9BACT</name>
<protein>
    <submittedName>
        <fullName evidence="2">TonB-dependent receptor</fullName>
    </submittedName>
</protein>
<keyword evidence="1" id="KW-0732">Signal</keyword>
<dbReference type="EMBL" id="JASCXX010000026">
    <property type="protein sequence ID" value="MDI6450960.1"/>
    <property type="molecule type" value="Genomic_DNA"/>
</dbReference>
<gene>
    <name evidence="2" type="ORF">QJ522_18005</name>
</gene>
<comment type="caution">
    <text evidence="2">The sequence shown here is derived from an EMBL/GenBank/DDBJ whole genome shotgun (WGS) entry which is preliminary data.</text>
</comment>
<evidence type="ECO:0000256" key="1">
    <source>
        <dbReference type="SAM" id="SignalP"/>
    </source>
</evidence>
<keyword evidence="3" id="KW-1185">Reference proteome</keyword>
<organism evidence="2 3">
    <name type="scientific">Anaerobaca lacustris</name>
    <dbReference type="NCBI Taxonomy" id="3044600"/>
    <lineage>
        <taxon>Bacteria</taxon>
        <taxon>Pseudomonadati</taxon>
        <taxon>Planctomycetota</taxon>
        <taxon>Phycisphaerae</taxon>
        <taxon>Sedimentisphaerales</taxon>
        <taxon>Anaerobacaceae</taxon>
        <taxon>Anaerobaca</taxon>
    </lineage>
</organism>
<evidence type="ECO:0000313" key="3">
    <source>
        <dbReference type="Proteomes" id="UP001431776"/>
    </source>
</evidence>
<evidence type="ECO:0000313" key="2">
    <source>
        <dbReference type="EMBL" id="MDI6450960.1"/>
    </source>
</evidence>
<accession>A0AAW6TZA9</accession>
<dbReference type="SUPFAM" id="SSF56935">
    <property type="entry name" value="Porins"/>
    <property type="match status" value="1"/>
</dbReference>
<dbReference type="Proteomes" id="UP001431776">
    <property type="component" value="Unassembled WGS sequence"/>
</dbReference>
<proteinExistence type="predicted"/>
<feature type="signal peptide" evidence="1">
    <location>
        <begin position="1"/>
        <end position="25"/>
    </location>
</feature>
<keyword evidence="2" id="KW-0675">Receptor</keyword>
<dbReference type="Gene3D" id="2.40.160.10">
    <property type="entry name" value="Porin"/>
    <property type="match status" value="1"/>
</dbReference>
<feature type="chain" id="PRO_5043409163" evidence="1">
    <location>
        <begin position="26"/>
        <end position="439"/>
    </location>
</feature>
<dbReference type="RefSeq" id="WP_349246367.1">
    <property type="nucleotide sequence ID" value="NZ_JASCXX010000026.1"/>
</dbReference>
<sequence>MVSTYQDFIVAIVAAVLIGSMSAFAGDDPLQAMLNQIREQDQPISVAAPSSGLASAIQSLNPDISVVIDSMVHSDDARRGIGRILEGTDGFGPVREPGGFDDGFNLREAELFLSSTVDPYFRAYTSIVVTEDEAVLEEAVVQTTGLPYGLQLKGGKFLSEFSRSNSQHPHDWDFVDRPLVSGLIFGDGGLVEKGAQLSWLAPTPFHLLLGTEVLQGENENMFGYLGRDDSDNALRDHGGPRLWLQWAKFSPRLPGHHETQFGLFHGYGRHQDEWDDGINDGWFDGHSRFLGTDFVYKYDAPHAYGKGDVTVQGEYMYREKDLNLKASQSSPALVGNSRLDQQDGLYLQGTYGFAPRWRAGLRWDHVGLTNRSRRPDRTTQRFGETHRLSAMVDFSPTEFSRLRLQVNRGEYFVDGDREEVYQVFFQALFTLGAHGAHKF</sequence>
<dbReference type="AlphaFoldDB" id="A0AAW6TZA9"/>